<keyword evidence="2" id="KW-0805">Transcription regulation</keyword>
<dbReference type="Pfam" id="PF07638">
    <property type="entry name" value="Sigma70_ECF"/>
    <property type="match status" value="1"/>
</dbReference>
<reference evidence="7 8" key="1">
    <citation type="submission" date="2019-02" db="EMBL/GenBank/DDBJ databases">
        <title>Deep-cultivation of Planctomycetes and their phenomic and genomic characterization uncovers novel biology.</title>
        <authorList>
            <person name="Wiegand S."/>
            <person name="Jogler M."/>
            <person name="Boedeker C."/>
            <person name="Pinto D."/>
            <person name="Vollmers J."/>
            <person name="Rivas-Marin E."/>
            <person name="Kohn T."/>
            <person name="Peeters S.H."/>
            <person name="Heuer A."/>
            <person name="Rast P."/>
            <person name="Oberbeckmann S."/>
            <person name="Bunk B."/>
            <person name="Jeske O."/>
            <person name="Meyerdierks A."/>
            <person name="Storesund J.E."/>
            <person name="Kallscheuer N."/>
            <person name="Luecker S."/>
            <person name="Lage O.M."/>
            <person name="Pohl T."/>
            <person name="Merkel B.J."/>
            <person name="Hornburger P."/>
            <person name="Mueller R.-W."/>
            <person name="Bruemmer F."/>
            <person name="Labrenz M."/>
            <person name="Spormann A.M."/>
            <person name="Op Den Camp H."/>
            <person name="Overmann J."/>
            <person name="Amann R."/>
            <person name="Jetten M.S.M."/>
            <person name="Mascher T."/>
            <person name="Medema M.H."/>
            <person name="Devos D.P."/>
            <person name="Kaster A.-K."/>
            <person name="Ovreas L."/>
            <person name="Rohde M."/>
            <person name="Galperin M.Y."/>
            <person name="Jogler C."/>
        </authorList>
    </citation>
    <scope>NUCLEOTIDE SEQUENCE [LARGE SCALE GENOMIC DNA]</scope>
    <source>
        <strain evidence="7 8">CA13</strain>
    </source>
</reference>
<evidence type="ECO:0000256" key="4">
    <source>
        <dbReference type="ARBA" id="ARBA00023163"/>
    </source>
</evidence>
<feature type="domain" description="RNA polymerase sigma-70 ECF-like HTH" evidence="6">
    <location>
        <begin position="14"/>
        <end position="205"/>
    </location>
</feature>
<dbReference type="InterPro" id="IPR014284">
    <property type="entry name" value="RNA_pol_sigma-70_dom"/>
</dbReference>
<dbReference type="InterPro" id="IPR013325">
    <property type="entry name" value="RNA_pol_sigma_r2"/>
</dbReference>
<evidence type="ECO:0000256" key="1">
    <source>
        <dbReference type="ARBA" id="ARBA00010641"/>
    </source>
</evidence>
<dbReference type="GO" id="GO:0016987">
    <property type="term" value="F:sigma factor activity"/>
    <property type="evidence" value="ECO:0007669"/>
    <property type="project" value="UniProtKB-KW"/>
</dbReference>
<dbReference type="Gene3D" id="1.10.1740.10">
    <property type="match status" value="1"/>
</dbReference>
<evidence type="ECO:0000313" key="7">
    <source>
        <dbReference type="EMBL" id="TWT82203.1"/>
    </source>
</evidence>
<dbReference type="InterPro" id="IPR013324">
    <property type="entry name" value="RNA_pol_sigma_r3/r4-like"/>
</dbReference>
<evidence type="ECO:0000256" key="5">
    <source>
        <dbReference type="SAM" id="MobiDB-lite"/>
    </source>
</evidence>
<dbReference type="Gene3D" id="1.10.10.10">
    <property type="entry name" value="Winged helix-like DNA-binding domain superfamily/Winged helix DNA-binding domain"/>
    <property type="match status" value="1"/>
</dbReference>
<dbReference type="Proteomes" id="UP000315010">
    <property type="component" value="Unassembled WGS sequence"/>
</dbReference>
<dbReference type="NCBIfam" id="TIGR02937">
    <property type="entry name" value="sigma70-ECF"/>
    <property type="match status" value="1"/>
</dbReference>
<comment type="caution">
    <text evidence="7">The sequence shown here is derived from an EMBL/GenBank/DDBJ whole genome shotgun (WGS) entry which is preliminary data.</text>
</comment>
<accession>A0A5C5Z6Q1</accession>
<dbReference type="CDD" id="cd06171">
    <property type="entry name" value="Sigma70_r4"/>
    <property type="match status" value="1"/>
</dbReference>
<dbReference type="GO" id="GO:0006352">
    <property type="term" value="P:DNA-templated transcription initiation"/>
    <property type="evidence" value="ECO:0007669"/>
    <property type="project" value="InterPro"/>
</dbReference>
<dbReference type="EMBL" id="SJPJ01000001">
    <property type="protein sequence ID" value="TWT82203.1"/>
    <property type="molecule type" value="Genomic_DNA"/>
</dbReference>
<dbReference type="InterPro" id="IPR036388">
    <property type="entry name" value="WH-like_DNA-bd_sf"/>
</dbReference>
<evidence type="ECO:0000259" key="6">
    <source>
        <dbReference type="Pfam" id="PF07638"/>
    </source>
</evidence>
<evidence type="ECO:0000256" key="3">
    <source>
        <dbReference type="ARBA" id="ARBA00023082"/>
    </source>
</evidence>
<dbReference type="SUPFAM" id="SSF88946">
    <property type="entry name" value="Sigma2 domain of RNA polymerase sigma factors"/>
    <property type="match status" value="1"/>
</dbReference>
<evidence type="ECO:0000313" key="8">
    <source>
        <dbReference type="Proteomes" id="UP000315010"/>
    </source>
</evidence>
<keyword evidence="3" id="KW-0731">Sigma factor</keyword>
<proteinExistence type="inferred from homology"/>
<keyword evidence="8" id="KW-1185">Reference proteome</keyword>
<comment type="similarity">
    <text evidence="1">Belongs to the sigma-70 factor family. ECF subfamily.</text>
</comment>
<dbReference type="SUPFAM" id="SSF88659">
    <property type="entry name" value="Sigma3 and sigma4 domains of RNA polymerase sigma factors"/>
    <property type="match status" value="1"/>
</dbReference>
<keyword evidence="4" id="KW-0804">Transcription</keyword>
<evidence type="ECO:0000256" key="2">
    <source>
        <dbReference type="ARBA" id="ARBA00023015"/>
    </source>
</evidence>
<feature type="region of interest" description="Disordered" evidence="5">
    <location>
        <begin position="108"/>
        <end position="143"/>
    </location>
</feature>
<dbReference type="RefSeq" id="WP_419194472.1">
    <property type="nucleotide sequence ID" value="NZ_SJPJ01000001.1"/>
</dbReference>
<protein>
    <submittedName>
        <fullName evidence="7">RNA polymerase sigma factor</fullName>
    </submittedName>
</protein>
<feature type="compositionally biased region" description="Basic and acidic residues" evidence="5">
    <location>
        <begin position="118"/>
        <end position="130"/>
    </location>
</feature>
<gene>
    <name evidence="7" type="ORF">CA13_36640</name>
</gene>
<dbReference type="InterPro" id="IPR039425">
    <property type="entry name" value="RNA_pol_sigma-70-like"/>
</dbReference>
<dbReference type="PANTHER" id="PTHR43133">
    <property type="entry name" value="RNA POLYMERASE ECF-TYPE SIGMA FACTO"/>
    <property type="match status" value="1"/>
</dbReference>
<organism evidence="7 8">
    <name type="scientific">Novipirellula herctigrandis</name>
    <dbReference type="NCBI Taxonomy" id="2527986"/>
    <lineage>
        <taxon>Bacteria</taxon>
        <taxon>Pseudomonadati</taxon>
        <taxon>Planctomycetota</taxon>
        <taxon>Planctomycetia</taxon>
        <taxon>Pirellulales</taxon>
        <taxon>Pirellulaceae</taxon>
        <taxon>Novipirellula</taxon>
    </lineage>
</organism>
<dbReference type="AlphaFoldDB" id="A0A5C5Z6Q1"/>
<name>A0A5C5Z6Q1_9BACT</name>
<dbReference type="InterPro" id="IPR053812">
    <property type="entry name" value="HTH_Sigma70_ECF-like"/>
</dbReference>
<sequence>MSEKSRLGEQTMTVERCLEMLREGDTAVRGELLNLTQDRLMRLTAKMKRDFRGVGRWEQTEDVFQNASMRLYQAMSSTKIEDTRHFFRLAALQIRRELIDLCRHYRGPQGQGAHHATQPRDADGDQDRAAAFDPGDATGNPSELEAWSDFHECVGQLPDREREVFELLWYHELKQEEVAELLGVSTRSVKRLWRSARLMLHDRLNDSTRQSIAIG</sequence>
<dbReference type="PANTHER" id="PTHR43133:SF39">
    <property type="entry name" value="SIMILAR TO RNA POLYMERASE SIGMA-E FACTOR"/>
    <property type="match status" value="1"/>
</dbReference>